<reference evidence="2 3" key="1">
    <citation type="journal article" date="2011" name="Science">
        <title>The Selaginella genome identifies genetic changes associated with the evolution of vascular plants.</title>
        <authorList>
            <person name="Banks J.A."/>
            <person name="Nishiyama T."/>
            <person name="Hasebe M."/>
            <person name="Bowman J.L."/>
            <person name="Gribskov M."/>
            <person name="dePamphilis C."/>
            <person name="Albert V.A."/>
            <person name="Aono N."/>
            <person name="Aoyama T."/>
            <person name="Ambrose B.A."/>
            <person name="Ashton N.W."/>
            <person name="Axtell M.J."/>
            <person name="Barker E."/>
            <person name="Barker M.S."/>
            <person name="Bennetzen J.L."/>
            <person name="Bonawitz N.D."/>
            <person name="Chapple C."/>
            <person name="Cheng C."/>
            <person name="Correa L.G."/>
            <person name="Dacre M."/>
            <person name="DeBarry J."/>
            <person name="Dreyer I."/>
            <person name="Elias M."/>
            <person name="Engstrom E.M."/>
            <person name="Estelle M."/>
            <person name="Feng L."/>
            <person name="Finet C."/>
            <person name="Floyd S.K."/>
            <person name="Frommer W.B."/>
            <person name="Fujita T."/>
            <person name="Gramzow L."/>
            <person name="Gutensohn M."/>
            <person name="Harholt J."/>
            <person name="Hattori M."/>
            <person name="Heyl A."/>
            <person name="Hirai T."/>
            <person name="Hiwatashi Y."/>
            <person name="Ishikawa M."/>
            <person name="Iwata M."/>
            <person name="Karol K.G."/>
            <person name="Koehler B."/>
            <person name="Kolukisaoglu U."/>
            <person name="Kubo M."/>
            <person name="Kurata T."/>
            <person name="Lalonde S."/>
            <person name="Li K."/>
            <person name="Li Y."/>
            <person name="Litt A."/>
            <person name="Lyons E."/>
            <person name="Manning G."/>
            <person name="Maruyama T."/>
            <person name="Michael T.P."/>
            <person name="Mikami K."/>
            <person name="Miyazaki S."/>
            <person name="Morinaga S."/>
            <person name="Murata T."/>
            <person name="Mueller-Roeber B."/>
            <person name="Nelson D.R."/>
            <person name="Obara M."/>
            <person name="Oguri Y."/>
            <person name="Olmstead R.G."/>
            <person name="Onodera N."/>
            <person name="Petersen B.L."/>
            <person name="Pils B."/>
            <person name="Prigge M."/>
            <person name="Rensing S.A."/>
            <person name="Riano-Pachon D.M."/>
            <person name="Roberts A.W."/>
            <person name="Sato Y."/>
            <person name="Scheller H.V."/>
            <person name="Schulz B."/>
            <person name="Schulz C."/>
            <person name="Shakirov E.V."/>
            <person name="Shibagaki N."/>
            <person name="Shinohara N."/>
            <person name="Shippen D.E."/>
            <person name="Soerensen I."/>
            <person name="Sotooka R."/>
            <person name="Sugimoto N."/>
            <person name="Sugita M."/>
            <person name="Sumikawa N."/>
            <person name="Tanurdzic M."/>
            <person name="Theissen G."/>
            <person name="Ulvskov P."/>
            <person name="Wakazuki S."/>
            <person name="Weng J.K."/>
            <person name="Willats W.W."/>
            <person name="Wipf D."/>
            <person name="Wolf P.G."/>
            <person name="Yang L."/>
            <person name="Zimmer A.D."/>
            <person name="Zhu Q."/>
            <person name="Mitros T."/>
            <person name="Hellsten U."/>
            <person name="Loque D."/>
            <person name="Otillar R."/>
            <person name="Salamov A."/>
            <person name="Schmutz J."/>
            <person name="Shapiro H."/>
            <person name="Lindquist E."/>
            <person name="Lucas S."/>
            <person name="Rokhsar D."/>
            <person name="Grigoriev I.V."/>
        </authorList>
    </citation>
    <scope>NUCLEOTIDE SEQUENCE [LARGE SCALE GENOMIC DNA]</scope>
</reference>
<proteinExistence type="predicted"/>
<dbReference type="AlphaFoldDB" id="D8SWP4"/>
<dbReference type="eggNOG" id="ENOG502S82A">
    <property type="taxonomic scope" value="Eukaryota"/>
</dbReference>
<feature type="signal peptide" evidence="1">
    <location>
        <begin position="1"/>
        <end position="17"/>
    </location>
</feature>
<dbReference type="InParanoid" id="D8SWP4"/>
<dbReference type="Proteomes" id="UP000001514">
    <property type="component" value="Unassembled WGS sequence"/>
</dbReference>
<dbReference type="HOGENOM" id="CLU_1032095_0_0_1"/>
<protein>
    <submittedName>
        <fullName evidence="2">Uncharacterized protein</fullName>
    </submittedName>
</protein>
<evidence type="ECO:0000256" key="1">
    <source>
        <dbReference type="SAM" id="SignalP"/>
    </source>
</evidence>
<name>D8SWP4_SELML</name>
<organism evidence="3">
    <name type="scientific">Selaginella moellendorffii</name>
    <name type="common">Spikemoss</name>
    <dbReference type="NCBI Taxonomy" id="88036"/>
    <lineage>
        <taxon>Eukaryota</taxon>
        <taxon>Viridiplantae</taxon>
        <taxon>Streptophyta</taxon>
        <taxon>Embryophyta</taxon>
        <taxon>Tracheophyta</taxon>
        <taxon>Lycopodiopsida</taxon>
        <taxon>Selaginellales</taxon>
        <taxon>Selaginellaceae</taxon>
        <taxon>Selaginella</taxon>
    </lineage>
</organism>
<evidence type="ECO:0000313" key="3">
    <source>
        <dbReference type="Proteomes" id="UP000001514"/>
    </source>
</evidence>
<gene>
    <name evidence="2" type="ORF">SELMODRAFT_426538</name>
</gene>
<feature type="chain" id="PRO_5003123095" evidence="1">
    <location>
        <begin position="18"/>
        <end position="270"/>
    </location>
</feature>
<dbReference type="EMBL" id="GL377649">
    <property type="protein sequence ID" value="EFJ11131.1"/>
    <property type="molecule type" value="Genomic_DNA"/>
</dbReference>
<keyword evidence="3" id="KW-1185">Reference proteome</keyword>
<dbReference type="KEGG" id="smo:SELMODRAFT_426538"/>
<accession>D8SWP4</accession>
<sequence>MVIVLVVAAALLSYGYARDDRSKRCDGKSVLATASGCSKRIVKTLRSLSSQNQREVFGSLRSGVLNECCSSLLRFSLPCLCSQELQKGCVNLSLGLFKIKKERKNAKVFSKATKDQEGYEQDRGEGTSKNGDFEEYETLLQGVRFEFKNESGGSQILSRKSTKCRLSRSTLATVFSREANALELRAFLDGHGLFEYADALEATRKTLAELRRGSSSVLSTRYGMKKGHASRFMEQESPLGDPKFTAGGCYLFNFTWLVIWELATYLRTNA</sequence>
<evidence type="ECO:0000313" key="2">
    <source>
        <dbReference type="EMBL" id="EFJ11131.1"/>
    </source>
</evidence>
<keyword evidence="1" id="KW-0732">Signal</keyword>
<dbReference type="Gramene" id="EFJ11131">
    <property type="protein sequence ID" value="EFJ11131"/>
    <property type="gene ID" value="SELMODRAFT_426538"/>
</dbReference>